<dbReference type="EMBL" id="WUTS01000022">
    <property type="protein sequence ID" value="NAW14350.1"/>
    <property type="molecule type" value="Genomic_DNA"/>
</dbReference>
<dbReference type="SUPFAM" id="SSF89733">
    <property type="entry name" value="L-sulfolactate dehydrogenase-like"/>
    <property type="match status" value="1"/>
</dbReference>
<dbReference type="PANTHER" id="PTHR11091:SF0">
    <property type="entry name" value="MALATE DEHYDROGENASE"/>
    <property type="match status" value="1"/>
</dbReference>
<dbReference type="PANTHER" id="PTHR11091">
    <property type="entry name" value="OXIDOREDUCTASE-RELATED"/>
    <property type="match status" value="1"/>
</dbReference>
<evidence type="ECO:0000313" key="4">
    <source>
        <dbReference type="Proteomes" id="UP000448235"/>
    </source>
</evidence>
<reference evidence="3 4" key="1">
    <citation type="submission" date="2019-12" db="EMBL/GenBank/DDBJ databases">
        <title>Draft genome sequencing of Halomonas icarensis D1-1.</title>
        <authorList>
            <person name="Pandiyan K."/>
            <person name="Kushwaha P."/>
            <person name="Gowdham M."/>
            <person name="Chakdar H."/>
            <person name="Singh A."/>
            <person name="Kumar M."/>
            <person name="Saxena A.K."/>
        </authorList>
    </citation>
    <scope>NUCLEOTIDE SEQUENCE [LARGE SCALE GENOMIC DNA]</scope>
    <source>
        <strain evidence="3 4">D1-1</strain>
    </source>
</reference>
<comment type="caution">
    <text evidence="3">The sequence shown here is derived from an EMBL/GenBank/DDBJ whole genome shotgun (WGS) entry which is preliminary data.</text>
</comment>
<evidence type="ECO:0000256" key="1">
    <source>
        <dbReference type="ARBA" id="ARBA00006056"/>
    </source>
</evidence>
<dbReference type="AlphaFoldDB" id="A0A7X4W1T2"/>
<evidence type="ECO:0000256" key="2">
    <source>
        <dbReference type="ARBA" id="ARBA00023002"/>
    </source>
</evidence>
<organism evidence="3 4">
    <name type="scientific">Halomonas icarae</name>
    <dbReference type="NCBI Taxonomy" id="2691040"/>
    <lineage>
        <taxon>Bacteria</taxon>
        <taxon>Pseudomonadati</taxon>
        <taxon>Pseudomonadota</taxon>
        <taxon>Gammaproteobacteria</taxon>
        <taxon>Oceanospirillales</taxon>
        <taxon>Halomonadaceae</taxon>
        <taxon>Halomonas</taxon>
    </lineage>
</organism>
<dbReference type="InterPro" id="IPR043143">
    <property type="entry name" value="Mal/L-sulf/L-lact_DH-like_NADP"/>
</dbReference>
<evidence type="ECO:0000313" key="3">
    <source>
        <dbReference type="EMBL" id="NAW14350.1"/>
    </source>
</evidence>
<proteinExistence type="inferred from homology"/>
<name>A0A7X4W1T2_9GAMM</name>
<dbReference type="Proteomes" id="UP000448235">
    <property type="component" value="Unassembled WGS sequence"/>
</dbReference>
<dbReference type="InterPro" id="IPR003767">
    <property type="entry name" value="Malate/L-lactate_DH-like"/>
</dbReference>
<protein>
    <submittedName>
        <fullName evidence="3">Oxidoreductase</fullName>
    </submittedName>
</protein>
<gene>
    <name evidence="3" type="ORF">GRB80_16095</name>
</gene>
<dbReference type="Gene3D" id="1.10.1530.10">
    <property type="match status" value="1"/>
</dbReference>
<dbReference type="Gene3D" id="3.30.1370.60">
    <property type="entry name" value="Hypothetical oxidoreductase yiak, domain 2"/>
    <property type="match status" value="1"/>
</dbReference>
<sequence length="326" mass="34609">MSLCRKVLAHHGFSDEQAGALAGTLVAAQLDASHSHGIYRLLGIIDTVRKGGAVADAAPEVADVAPGVVRVDAKGGFSPCAFELGLPHLVAKARDAGIALMAINHCVHTTALWVELERLTEQGLVGIACNPTQAYVAPHGGKQPLLGTNPIAFGWPHPGDAPFIFDFATSAIARGDIELYRREGRAIPEAWGVDRHGAPCSDPAEVLDHGAMTPFGEHKGSALAIMIELMAGPLIGDLLSIESSEHDEGRRGLPYHGELIIAIDPSRLTGEASSAHMERSGRLFEAILGQGARLPSQRRYRERTRSLEHGAEVPLALVNDIEALLD</sequence>
<keyword evidence="2" id="KW-0560">Oxidoreductase</keyword>
<comment type="similarity">
    <text evidence="1">Belongs to the LDH2/MDH2 oxidoreductase family.</text>
</comment>
<dbReference type="InterPro" id="IPR036111">
    <property type="entry name" value="Mal/L-sulfo/L-lacto_DH-like_sf"/>
</dbReference>
<dbReference type="InterPro" id="IPR043144">
    <property type="entry name" value="Mal/L-sulf/L-lact_DH-like_ah"/>
</dbReference>
<keyword evidence="4" id="KW-1185">Reference proteome</keyword>
<dbReference type="Pfam" id="PF02615">
    <property type="entry name" value="Ldh_2"/>
    <property type="match status" value="1"/>
</dbReference>
<dbReference type="GO" id="GO:0016491">
    <property type="term" value="F:oxidoreductase activity"/>
    <property type="evidence" value="ECO:0007669"/>
    <property type="project" value="UniProtKB-KW"/>
</dbReference>
<accession>A0A7X4W1T2</accession>